<feature type="domain" description="Protein-PII uridylyltransferase N-terminal" evidence="1">
    <location>
        <begin position="17"/>
        <end position="138"/>
    </location>
</feature>
<reference evidence="3 4" key="1">
    <citation type="submission" date="2020-10" db="EMBL/GenBank/DDBJ databases">
        <title>Bacillus sp. HD4P25, an endophyte from a halophyte.</title>
        <authorList>
            <person name="Sun J.-Q."/>
        </authorList>
    </citation>
    <scope>NUCLEOTIDE SEQUENCE [LARGE SCALE GENOMIC DNA]</scope>
    <source>
        <strain evidence="3 4">YIM 93174</strain>
    </source>
</reference>
<dbReference type="Proteomes" id="UP001516662">
    <property type="component" value="Unassembled WGS sequence"/>
</dbReference>
<comment type="caution">
    <text evidence="3">The sequence shown here is derived from an EMBL/GenBank/DDBJ whole genome shotgun (WGS) entry which is preliminary data.</text>
</comment>
<protein>
    <recommendedName>
        <fullName evidence="5">CBS domain-containing protein</fullName>
    </recommendedName>
</protein>
<evidence type="ECO:0008006" key="5">
    <source>
        <dbReference type="Google" id="ProtNLM"/>
    </source>
</evidence>
<dbReference type="EMBL" id="JADCLJ010000013">
    <property type="protein sequence ID" value="MBE4907655.1"/>
    <property type="molecule type" value="Genomic_DNA"/>
</dbReference>
<proteinExistence type="predicted"/>
<dbReference type="CDD" id="cd05401">
    <property type="entry name" value="NT_GlnE_GlnD_like"/>
    <property type="match status" value="1"/>
</dbReference>
<dbReference type="InterPro" id="IPR005105">
    <property type="entry name" value="GlnD_Uridyltrans_N"/>
</dbReference>
<feature type="domain" description="DUF294" evidence="2">
    <location>
        <begin position="181"/>
        <end position="306"/>
    </location>
</feature>
<organism evidence="3 4">
    <name type="scientific">Litchfieldia luteola</name>
    <dbReference type="NCBI Taxonomy" id="682179"/>
    <lineage>
        <taxon>Bacteria</taxon>
        <taxon>Bacillati</taxon>
        <taxon>Bacillota</taxon>
        <taxon>Bacilli</taxon>
        <taxon>Bacillales</taxon>
        <taxon>Bacillaceae</taxon>
        <taxon>Litchfieldia</taxon>
    </lineage>
</organism>
<evidence type="ECO:0000259" key="2">
    <source>
        <dbReference type="Pfam" id="PF10335"/>
    </source>
</evidence>
<accession>A0ABR9QGN8</accession>
<dbReference type="Pfam" id="PF03445">
    <property type="entry name" value="DUF294"/>
    <property type="match status" value="1"/>
</dbReference>
<evidence type="ECO:0000259" key="1">
    <source>
        <dbReference type="Pfam" id="PF03445"/>
    </source>
</evidence>
<evidence type="ECO:0000313" key="3">
    <source>
        <dbReference type="EMBL" id="MBE4907655.1"/>
    </source>
</evidence>
<gene>
    <name evidence="3" type="ORF">IMZ08_06265</name>
</gene>
<name>A0ABR9QGN8_9BACI</name>
<evidence type="ECO:0000313" key="4">
    <source>
        <dbReference type="Proteomes" id="UP001516662"/>
    </source>
</evidence>
<sequence length="321" mass="37398">MNPYLKIRQLREKGIYKFSHGHRTLNHFHDQLMKKTVQVAIEKVESEFGPVPALFAFFTMGSAARSEQSIWSDQDHGLIFAGNEQEKPYFLQLGTEISKGLHEVGYEYCDGNVMASNMKWCHSIGGWEKQLTEWLDEASWESLRYFTTFFDSRVLLGEEGYLRSLKETSISRLNEESFLYSRLLENISHVKKGIGVLGQFLPDIYGKKPGHLNSKDTIFFPYVNSIRLLALKEAILDPSTINRFEKLPLHLSHIKSYQSHFERLLELRLLLKRNATNYEDVHYVKIDSLSKFEKQELKQIMKKGYKLFNETKEIILKGCRS</sequence>
<dbReference type="Pfam" id="PF10335">
    <property type="entry name" value="DUF294_C"/>
    <property type="match status" value="1"/>
</dbReference>
<keyword evidence="4" id="KW-1185">Reference proteome</keyword>
<dbReference type="InterPro" id="IPR018821">
    <property type="entry name" value="DUF294_put_nucleoTrafse_sb-bd"/>
</dbReference>